<keyword evidence="10" id="KW-1185">Reference proteome</keyword>
<evidence type="ECO:0000256" key="7">
    <source>
        <dbReference type="SAM" id="MobiDB-lite"/>
    </source>
</evidence>
<dbReference type="GO" id="GO:1990907">
    <property type="term" value="C:beta-catenin-TCF complex"/>
    <property type="evidence" value="ECO:0007669"/>
    <property type="project" value="TreeGrafter"/>
</dbReference>
<dbReference type="STRING" id="9402.L5K055"/>
<dbReference type="GO" id="GO:0000978">
    <property type="term" value="F:RNA polymerase II cis-regulatory region sequence-specific DNA binding"/>
    <property type="evidence" value="ECO:0007669"/>
    <property type="project" value="TreeGrafter"/>
</dbReference>
<evidence type="ECO:0000259" key="8">
    <source>
        <dbReference type="Pfam" id="PF08347"/>
    </source>
</evidence>
<dbReference type="PANTHER" id="PTHR10373">
    <property type="entry name" value="TRANSCRIPTION FACTOR 7 FAMILY MEMBER"/>
    <property type="match status" value="1"/>
</dbReference>
<evidence type="ECO:0000256" key="3">
    <source>
        <dbReference type="ARBA" id="ARBA00023125"/>
    </source>
</evidence>
<dbReference type="Pfam" id="PF08347">
    <property type="entry name" value="CTNNB1_binding"/>
    <property type="match status" value="1"/>
</dbReference>
<dbReference type="FunFam" id="4.10.900.10:FF:000002">
    <property type="entry name" value="transcription factor 7-like 2 isoform X1"/>
    <property type="match status" value="1"/>
</dbReference>
<dbReference type="AlphaFoldDB" id="L5K055"/>
<comment type="subcellular location">
    <subcellularLocation>
        <location evidence="1">Nucleus</location>
    </subcellularLocation>
</comment>
<feature type="compositionally biased region" description="Gly residues" evidence="7">
    <location>
        <begin position="1"/>
        <end position="11"/>
    </location>
</feature>
<dbReference type="Proteomes" id="UP000010552">
    <property type="component" value="Unassembled WGS sequence"/>
</dbReference>
<gene>
    <name evidence="9" type="ORF">PAL_GLEAN10014180</name>
</gene>
<protein>
    <submittedName>
        <fullName evidence="9">Transcription factor 7-like 2</fullName>
    </submittedName>
</protein>
<dbReference type="GO" id="GO:0000785">
    <property type="term" value="C:chromatin"/>
    <property type="evidence" value="ECO:0007669"/>
    <property type="project" value="TreeGrafter"/>
</dbReference>
<name>L5K055_PTEAL</name>
<feature type="region of interest" description="Disordered" evidence="7">
    <location>
        <begin position="1"/>
        <end position="77"/>
    </location>
</feature>
<evidence type="ECO:0000256" key="1">
    <source>
        <dbReference type="ARBA" id="ARBA00004123"/>
    </source>
</evidence>
<evidence type="ECO:0000313" key="9">
    <source>
        <dbReference type="EMBL" id="ELK04950.1"/>
    </source>
</evidence>
<proteinExistence type="predicted"/>
<dbReference type="GO" id="GO:0060070">
    <property type="term" value="P:canonical Wnt signaling pathway"/>
    <property type="evidence" value="ECO:0007669"/>
    <property type="project" value="TreeGrafter"/>
</dbReference>
<dbReference type="EMBL" id="KB031059">
    <property type="protein sequence ID" value="ELK04950.1"/>
    <property type="molecule type" value="Genomic_DNA"/>
</dbReference>
<dbReference type="PANTHER" id="PTHR10373:SF32">
    <property type="entry name" value="TRANSCRIPTION FACTOR 7-LIKE 2"/>
    <property type="match status" value="1"/>
</dbReference>
<accession>L5K055</accession>
<dbReference type="GO" id="GO:0071664">
    <property type="term" value="C:catenin-TCF7L2 complex"/>
    <property type="evidence" value="ECO:0007669"/>
    <property type="project" value="TreeGrafter"/>
</dbReference>
<keyword evidence="4" id="KW-0010">Activator</keyword>
<feature type="compositionally biased region" description="Basic and acidic residues" evidence="7">
    <location>
        <begin position="19"/>
        <end position="43"/>
    </location>
</feature>
<dbReference type="InterPro" id="IPR027397">
    <property type="entry name" value="Catenin-bd_sf"/>
</dbReference>
<evidence type="ECO:0000256" key="5">
    <source>
        <dbReference type="ARBA" id="ARBA00023163"/>
    </source>
</evidence>
<sequence>MPQLNGGGGDDLGANDELISFKDEGEQEEKSSENSSAERDLADVKSSLVNESETNQNSSSDSEVGQQSNGNEDERLLYVTPDVFDQRGQLAIPDLIQLPEESIGKTAVFSCSSEILSAS</sequence>
<keyword evidence="5" id="KW-0804">Transcription</keyword>
<feature type="domain" description="CTNNB1 binding N-teminal" evidence="8">
    <location>
        <begin position="5"/>
        <end position="73"/>
    </location>
</feature>
<evidence type="ECO:0000313" key="10">
    <source>
        <dbReference type="Proteomes" id="UP000010552"/>
    </source>
</evidence>
<dbReference type="InParanoid" id="L5K055"/>
<evidence type="ECO:0000256" key="2">
    <source>
        <dbReference type="ARBA" id="ARBA00023015"/>
    </source>
</evidence>
<dbReference type="Gene3D" id="4.10.900.10">
    <property type="entry name" value="TCF3-CBD (Catenin binding domain)"/>
    <property type="match status" value="1"/>
</dbReference>
<reference evidence="10" key="1">
    <citation type="journal article" date="2013" name="Science">
        <title>Comparative analysis of bat genomes provides insight into the evolution of flight and immunity.</title>
        <authorList>
            <person name="Zhang G."/>
            <person name="Cowled C."/>
            <person name="Shi Z."/>
            <person name="Huang Z."/>
            <person name="Bishop-Lilly K.A."/>
            <person name="Fang X."/>
            <person name="Wynne J.W."/>
            <person name="Xiong Z."/>
            <person name="Baker M.L."/>
            <person name="Zhao W."/>
            <person name="Tachedjian M."/>
            <person name="Zhu Y."/>
            <person name="Zhou P."/>
            <person name="Jiang X."/>
            <person name="Ng J."/>
            <person name="Yang L."/>
            <person name="Wu L."/>
            <person name="Xiao J."/>
            <person name="Feng Y."/>
            <person name="Chen Y."/>
            <person name="Sun X."/>
            <person name="Zhang Y."/>
            <person name="Marsh G.A."/>
            <person name="Crameri G."/>
            <person name="Broder C.C."/>
            <person name="Frey K.G."/>
            <person name="Wang L.F."/>
            <person name="Wang J."/>
        </authorList>
    </citation>
    <scope>NUCLEOTIDE SEQUENCE [LARGE SCALE GENOMIC DNA]</scope>
</reference>
<organism evidence="9 10">
    <name type="scientific">Pteropus alecto</name>
    <name type="common">Black flying fox</name>
    <dbReference type="NCBI Taxonomy" id="9402"/>
    <lineage>
        <taxon>Eukaryota</taxon>
        <taxon>Metazoa</taxon>
        <taxon>Chordata</taxon>
        <taxon>Craniata</taxon>
        <taxon>Vertebrata</taxon>
        <taxon>Euteleostomi</taxon>
        <taxon>Mammalia</taxon>
        <taxon>Eutheria</taxon>
        <taxon>Laurasiatheria</taxon>
        <taxon>Chiroptera</taxon>
        <taxon>Yinpterochiroptera</taxon>
        <taxon>Pteropodoidea</taxon>
        <taxon>Pteropodidae</taxon>
        <taxon>Pteropodinae</taxon>
        <taxon>Pteropus</taxon>
    </lineage>
</organism>
<keyword evidence="6" id="KW-0539">Nucleus</keyword>
<feature type="compositionally biased region" description="Polar residues" evidence="7">
    <location>
        <begin position="47"/>
        <end position="70"/>
    </location>
</feature>
<keyword evidence="2" id="KW-0805">Transcription regulation</keyword>
<evidence type="ECO:0000256" key="6">
    <source>
        <dbReference type="ARBA" id="ARBA00023242"/>
    </source>
</evidence>
<dbReference type="InterPro" id="IPR024940">
    <property type="entry name" value="TCF/LEF"/>
</dbReference>
<evidence type="ECO:0000256" key="4">
    <source>
        <dbReference type="ARBA" id="ARBA00023159"/>
    </source>
</evidence>
<dbReference type="GO" id="GO:0000981">
    <property type="term" value="F:DNA-binding transcription factor activity, RNA polymerase II-specific"/>
    <property type="evidence" value="ECO:0007669"/>
    <property type="project" value="TreeGrafter"/>
</dbReference>
<keyword evidence="3" id="KW-0238">DNA-binding</keyword>
<dbReference type="InterPro" id="IPR013558">
    <property type="entry name" value="CTNNB1-bd_N"/>
</dbReference>